<dbReference type="SMART" id="SM00199">
    <property type="entry name" value="SCY"/>
    <property type="match status" value="1"/>
</dbReference>
<feature type="domain" description="Chemokine interleukin-8-like" evidence="6">
    <location>
        <begin position="31"/>
        <end position="92"/>
    </location>
</feature>
<protein>
    <submittedName>
        <fullName evidence="8">Growth-regulated alpha protein-like isoform X2</fullName>
    </submittedName>
</protein>
<dbReference type="PRINTS" id="PR00437">
    <property type="entry name" value="SMALLCYTKCXC"/>
</dbReference>
<sequence length="100" mass="11113">MSPSRRVSLVLFLSLLAGSLLPSRAAPLTGELRCQCIELFSGRIPIKRFARLNLYPAGPHCANTEVIATTTEGREVCLNPEAPWVKVAIKRILEKNQERK</sequence>
<dbReference type="RefSeq" id="XP_015281422.1">
    <property type="nucleotide sequence ID" value="XM_015425936.1"/>
</dbReference>
<dbReference type="SUPFAM" id="SSF54117">
    <property type="entry name" value="Interleukin 8-like chemokines"/>
    <property type="match status" value="1"/>
</dbReference>
<feature type="chain" id="PRO_5045900115" evidence="5">
    <location>
        <begin position="26"/>
        <end position="100"/>
    </location>
</feature>
<proteinExistence type="inferred from homology"/>
<feature type="signal peptide" evidence="5">
    <location>
        <begin position="1"/>
        <end position="25"/>
    </location>
</feature>
<keyword evidence="3" id="KW-0202">Cytokine</keyword>
<dbReference type="InterPro" id="IPR001811">
    <property type="entry name" value="Chemokine_IL8-like_dom"/>
</dbReference>
<evidence type="ECO:0000313" key="8">
    <source>
        <dbReference type="RefSeq" id="XP_015281422.1"/>
    </source>
</evidence>
<evidence type="ECO:0000313" key="7">
    <source>
        <dbReference type="Proteomes" id="UP000694871"/>
    </source>
</evidence>
<keyword evidence="4" id="KW-0964">Secreted</keyword>
<dbReference type="Gene3D" id="2.40.50.40">
    <property type="match status" value="1"/>
</dbReference>
<accession>A0ABM1L635</accession>
<evidence type="ECO:0000256" key="3">
    <source>
        <dbReference type="ARBA" id="ARBA00022514"/>
    </source>
</evidence>
<evidence type="ECO:0000256" key="1">
    <source>
        <dbReference type="ARBA" id="ARBA00004613"/>
    </source>
</evidence>
<evidence type="ECO:0000256" key="4">
    <source>
        <dbReference type="ARBA" id="ARBA00022525"/>
    </source>
</evidence>
<evidence type="ECO:0000259" key="6">
    <source>
        <dbReference type="SMART" id="SM00199"/>
    </source>
</evidence>
<dbReference type="Pfam" id="PF00048">
    <property type="entry name" value="IL8"/>
    <property type="match status" value="1"/>
</dbReference>
<dbReference type="InterPro" id="IPR036048">
    <property type="entry name" value="Interleukin_8-like_sf"/>
</dbReference>
<organism evidence="7 8">
    <name type="scientific">Gekko japonicus</name>
    <name type="common">Schlegel's Japanese gecko</name>
    <dbReference type="NCBI Taxonomy" id="146911"/>
    <lineage>
        <taxon>Eukaryota</taxon>
        <taxon>Metazoa</taxon>
        <taxon>Chordata</taxon>
        <taxon>Craniata</taxon>
        <taxon>Vertebrata</taxon>
        <taxon>Euteleostomi</taxon>
        <taxon>Lepidosauria</taxon>
        <taxon>Squamata</taxon>
        <taxon>Bifurcata</taxon>
        <taxon>Gekkota</taxon>
        <taxon>Gekkonidae</taxon>
        <taxon>Gekkoninae</taxon>
        <taxon>Gekko</taxon>
    </lineage>
</organism>
<keyword evidence="7" id="KW-1185">Reference proteome</keyword>
<dbReference type="PANTHER" id="PTHR12015">
    <property type="entry name" value="SMALL INDUCIBLE CYTOKINE A"/>
    <property type="match status" value="1"/>
</dbReference>
<dbReference type="CDD" id="cd00273">
    <property type="entry name" value="Chemokine_CXC"/>
    <property type="match status" value="1"/>
</dbReference>
<evidence type="ECO:0000256" key="2">
    <source>
        <dbReference type="ARBA" id="ARBA00010665"/>
    </source>
</evidence>
<dbReference type="Proteomes" id="UP000694871">
    <property type="component" value="Unplaced"/>
</dbReference>
<comment type="similarity">
    <text evidence="2">Belongs to the intercrine alpha (chemokine CxC) family.</text>
</comment>
<dbReference type="PANTHER" id="PTHR12015:SF198">
    <property type="entry name" value="PLATELET BASIC PROTEIN"/>
    <property type="match status" value="1"/>
</dbReference>
<keyword evidence="5" id="KW-0732">Signal</keyword>
<dbReference type="InterPro" id="IPR001089">
    <property type="entry name" value="Chemokine_CXC"/>
</dbReference>
<dbReference type="PRINTS" id="PR00436">
    <property type="entry name" value="INTERLEUKIN8"/>
</dbReference>
<evidence type="ECO:0000256" key="5">
    <source>
        <dbReference type="SAM" id="SignalP"/>
    </source>
</evidence>
<comment type="subcellular location">
    <subcellularLocation>
        <location evidence="1">Secreted</location>
    </subcellularLocation>
</comment>
<gene>
    <name evidence="8" type="primary">LOC107122795</name>
</gene>
<dbReference type="InterPro" id="IPR039809">
    <property type="entry name" value="Chemokine_b/g/d"/>
</dbReference>
<dbReference type="GeneID" id="107122795"/>
<name>A0ABM1L635_GEKJA</name>
<reference evidence="8" key="1">
    <citation type="submission" date="2025-08" db="UniProtKB">
        <authorList>
            <consortium name="RefSeq"/>
        </authorList>
    </citation>
    <scope>IDENTIFICATION</scope>
</reference>
<dbReference type="InterPro" id="IPR033899">
    <property type="entry name" value="CXC_Chemokine_domain"/>
</dbReference>